<sequence>MNFKSTGICSHTVAVAHLNGKLESFVKFLSKSKKIVNFSKVSLHKTPSGSGKKGSQAPRKRKQAQPVTERIPFSPGSHSNHDASPSTASTSSIPAYSAPAYDDTSSHYLSSFCHSDAYASSFHHSVTPWSSGHFPSSYNHQVILPQSTSTFNSFNNASINFSPVATTTYNMPSLPQSPQEYEPFKLWFISGNISRCVGCGNKFVKPAAPPFDLCVQHKEWRSFTPKGQDEQKSKYSNAYYHLNLSCIRRNWEHFCHQDLVILPEVEQKLTDSHKNFLQQVFVITH</sequence>
<dbReference type="EnsemblMetazoa" id="Aqu2.1.14330_001">
    <property type="protein sequence ID" value="Aqu2.1.14330_001"/>
    <property type="gene ID" value="Aqu2.1.14330"/>
</dbReference>
<feature type="region of interest" description="Disordered" evidence="1">
    <location>
        <begin position="43"/>
        <end position="91"/>
    </location>
</feature>
<evidence type="ECO:0000256" key="1">
    <source>
        <dbReference type="SAM" id="MobiDB-lite"/>
    </source>
</evidence>
<dbReference type="OMA" id="HACIVRR"/>
<dbReference type="InParanoid" id="A0A1X7TIK4"/>
<evidence type="ECO:0000313" key="2">
    <source>
        <dbReference type="EnsemblMetazoa" id="Aqu2.1.14330_001"/>
    </source>
</evidence>
<reference evidence="2" key="1">
    <citation type="submission" date="2017-05" db="UniProtKB">
        <authorList>
            <consortium name="EnsemblMetazoa"/>
        </authorList>
    </citation>
    <scope>IDENTIFICATION</scope>
</reference>
<proteinExistence type="predicted"/>
<organism evidence="2">
    <name type="scientific">Amphimedon queenslandica</name>
    <name type="common">Sponge</name>
    <dbReference type="NCBI Taxonomy" id="400682"/>
    <lineage>
        <taxon>Eukaryota</taxon>
        <taxon>Metazoa</taxon>
        <taxon>Porifera</taxon>
        <taxon>Demospongiae</taxon>
        <taxon>Heteroscleromorpha</taxon>
        <taxon>Haplosclerida</taxon>
        <taxon>Niphatidae</taxon>
        <taxon>Amphimedon</taxon>
    </lineage>
</organism>
<accession>A0A1X7TIK4</accession>
<protein>
    <submittedName>
        <fullName evidence="2">Uncharacterized protein</fullName>
    </submittedName>
</protein>
<dbReference type="AlphaFoldDB" id="A0A1X7TIK4"/>
<dbReference type="eggNOG" id="ENOG502T0IH">
    <property type="taxonomic scope" value="Eukaryota"/>
</dbReference>
<name>A0A1X7TIK4_AMPQE</name>